<reference evidence="10" key="1">
    <citation type="journal article" date="2006" name="Science">
        <title>Phytophthora genome sequences uncover evolutionary origins and mechanisms of pathogenesis.</title>
        <authorList>
            <person name="Tyler B.M."/>
            <person name="Tripathy S."/>
            <person name="Zhang X."/>
            <person name="Dehal P."/>
            <person name="Jiang R.H."/>
            <person name="Aerts A."/>
            <person name="Arredondo F.D."/>
            <person name="Baxter L."/>
            <person name="Bensasson D."/>
            <person name="Beynon J.L."/>
            <person name="Chapman J."/>
            <person name="Damasceno C.M."/>
            <person name="Dorrance A.E."/>
            <person name="Dou D."/>
            <person name="Dickerman A.W."/>
            <person name="Dubchak I.L."/>
            <person name="Garbelotto M."/>
            <person name="Gijzen M."/>
            <person name="Gordon S.G."/>
            <person name="Govers F."/>
            <person name="Grunwald N.J."/>
            <person name="Huang W."/>
            <person name="Ivors K.L."/>
            <person name="Jones R.W."/>
            <person name="Kamoun S."/>
            <person name="Krampis K."/>
            <person name="Lamour K.H."/>
            <person name="Lee M.K."/>
            <person name="McDonald W.H."/>
            <person name="Medina M."/>
            <person name="Meijer H.J."/>
            <person name="Nordberg E.K."/>
            <person name="Maclean D.J."/>
            <person name="Ospina-Giraldo M.D."/>
            <person name="Morris P.F."/>
            <person name="Phuntumart V."/>
            <person name="Putnam N.H."/>
            <person name="Rash S."/>
            <person name="Rose J.K."/>
            <person name="Sakihama Y."/>
            <person name="Salamov A.A."/>
            <person name="Savidor A."/>
            <person name="Scheuring C.F."/>
            <person name="Smith B.M."/>
            <person name="Sobral B.W."/>
            <person name="Terry A."/>
            <person name="Torto-Alalibo T.A."/>
            <person name="Win J."/>
            <person name="Xu Z."/>
            <person name="Zhang H."/>
            <person name="Grigoriev I.V."/>
            <person name="Rokhsar D.S."/>
            <person name="Boore J.L."/>
        </authorList>
    </citation>
    <scope>NUCLEOTIDE SEQUENCE [LARGE SCALE GENOMIC DNA]</scope>
    <source>
        <strain evidence="10">Pr102</strain>
    </source>
</reference>
<dbReference type="InterPro" id="IPR028468">
    <property type="entry name" value="Smc1_ABC"/>
</dbReference>
<dbReference type="GO" id="GO:0008278">
    <property type="term" value="C:cohesin complex"/>
    <property type="evidence" value="ECO:0007669"/>
    <property type="project" value="InterPro"/>
</dbReference>
<dbReference type="SUPFAM" id="SSF52540">
    <property type="entry name" value="P-loop containing nucleoside triphosphate hydrolases"/>
    <property type="match status" value="1"/>
</dbReference>
<accession>H3G8W0</accession>
<protein>
    <recommendedName>
        <fullName evidence="8">RecF/RecN/SMC N-terminal domain-containing protein</fullName>
    </recommendedName>
</protein>
<proteinExistence type="predicted"/>
<keyword evidence="4" id="KW-0132">Cell division</keyword>
<dbReference type="GO" id="GO:0016887">
    <property type="term" value="F:ATP hydrolysis activity"/>
    <property type="evidence" value="ECO:0007669"/>
    <property type="project" value="InterPro"/>
</dbReference>
<evidence type="ECO:0000259" key="8">
    <source>
        <dbReference type="Pfam" id="PF02463"/>
    </source>
</evidence>
<dbReference type="VEuPathDB" id="FungiDB:KRP22_1787"/>
<evidence type="ECO:0000256" key="5">
    <source>
        <dbReference type="ARBA" id="ARBA00022776"/>
    </source>
</evidence>
<organism evidence="9 10">
    <name type="scientific">Phytophthora ramorum</name>
    <name type="common">Sudden oak death agent</name>
    <dbReference type="NCBI Taxonomy" id="164328"/>
    <lineage>
        <taxon>Eukaryota</taxon>
        <taxon>Sar</taxon>
        <taxon>Stramenopiles</taxon>
        <taxon>Oomycota</taxon>
        <taxon>Peronosporomycetes</taxon>
        <taxon>Peronosporales</taxon>
        <taxon>Peronosporaceae</taxon>
        <taxon>Phytophthora</taxon>
    </lineage>
</organism>
<evidence type="ECO:0000256" key="6">
    <source>
        <dbReference type="ARBA" id="ARBA00023242"/>
    </source>
</evidence>
<dbReference type="OMA" id="HFGRAIN"/>
<dbReference type="Proteomes" id="UP000005238">
    <property type="component" value="Unassembled WGS sequence"/>
</dbReference>
<evidence type="ECO:0000256" key="2">
    <source>
        <dbReference type="ARBA" id="ARBA00004286"/>
    </source>
</evidence>
<dbReference type="InterPro" id="IPR003395">
    <property type="entry name" value="RecF/RecN/SMC_N"/>
</dbReference>
<dbReference type="PANTHER" id="PTHR18937:SF12">
    <property type="entry name" value="STRUCTURAL MAINTENANCE OF CHROMOSOMES PROTEIN"/>
    <property type="match status" value="1"/>
</dbReference>
<evidence type="ECO:0000256" key="7">
    <source>
        <dbReference type="ARBA" id="ARBA00023306"/>
    </source>
</evidence>
<dbReference type="InParanoid" id="H3G8W0"/>
<dbReference type="GO" id="GO:0051301">
    <property type="term" value="P:cell division"/>
    <property type="evidence" value="ECO:0007669"/>
    <property type="project" value="UniProtKB-KW"/>
</dbReference>
<dbReference type="CDD" id="cd03275">
    <property type="entry name" value="ABC_SMC1_euk"/>
    <property type="match status" value="1"/>
</dbReference>
<keyword evidence="5" id="KW-0498">Mitosis</keyword>
<feature type="domain" description="RecF/RecN/SMC N-terminal" evidence="8">
    <location>
        <begin position="4"/>
        <end position="128"/>
    </location>
</feature>
<keyword evidence="7" id="KW-0131">Cell cycle</keyword>
<evidence type="ECO:0000256" key="3">
    <source>
        <dbReference type="ARBA" id="ARBA00022454"/>
    </source>
</evidence>
<evidence type="ECO:0000256" key="4">
    <source>
        <dbReference type="ARBA" id="ARBA00022618"/>
    </source>
</evidence>
<dbReference type="GO" id="GO:0005524">
    <property type="term" value="F:ATP binding"/>
    <property type="evidence" value="ECO:0007669"/>
    <property type="project" value="InterPro"/>
</dbReference>
<dbReference type="GO" id="GO:0005634">
    <property type="term" value="C:nucleus"/>
    <property type="evidence" value="ECO:0007669"/>
    <property type="project" value="UniProtKB-SubCell"/>
</dbReference>
<dbReference type="Pfam" id="PF02463">
    <property type="entry name" value="SMC_N"/>
    <property type="match status" value="1"/>
</dbReference>
<evidence type="ECO:0000313" key="9">
    <source>
        <dbReference type="EnsemblProtists" id="Phyra71374"/>
    </source>
</evidence>
<comment type="subcellular location">
    <subcellularLocation>
        <location evidence="2">Chromosome</location>
    </subcellularLocation>
    <subcellularLocation>
        <location evidence="1">Nucleus</location>
    </subcellularLocation>
</comment>
<keyword evidence="6" id="KW-0539">Nucleus</keyword>
<dbReference type="InterPro" id="IPR027417">
    <property type="entry name" value="P-loop_NTPase"/>
</dbReference>
<evidence type="ECO:0000313" key="10">
    <source>
        <dbReference type="Proteomes" id="UP000005238"/>
    </source>
</evidence>
<dbReference type="VEuPathDB" id="FungiDB:KRP23_9253"/>
<dbReference type="HOGENOM" id="CLU_001042_1_0_1"/>
<keyword evidence="3" id="KW-0158">Chromosome</keyword>
<dbReference type="GO" id="GO:0007062">
    <property type="term" value="P:sister chromatid cohesion"/>
    <property type="evidence" value="ECO:0007669"/>
    <property type="project" value="InterPro"/>
</dbReference>
<dbReference type="PANTHER" id="PTHR18937">
    <property type="entry name" value="STRUCTURAL MAINTENANCE OF CHROMOSOMES SMC FAMILY MEMBER"/>
    <property type="match status" value="1"/>
</dbReference>
<dbReference type="AlphaFoldDB" id="H3G8W0"/>
<keyword evidence="10" id="KW-1185">Reference proteome</keyword>
<sequence length="200" mass="22280">MGRIARLELENFKSYGGVHVVGPFHRFTAVVGPNGSGKSNLMDAISFVLGVHSRQLRSNQLKDLIHKVPGDAPDSGRSAFVTLVYELKKEVKFTRIISDKGVGSYRIDGQDVSSESYQGQLKEIGILVKARNFLVFQGDVESIASKSPTELTKLFEQISMSDELRNEYDRLLDEKNAAEENTIFAYKRKKGLVAEKRLVG</sequence>
<dbReference type="EMBL" id="DS566012">
    <property type="status" value="NOT_ANNOTATED_CDS"/>
    <property type="molecule type" value="Genomic_DNA"/>
</dbReference>
<dbReference type="STRING" id="164328.H3G8W0"/>
<dbReference type="EnsemblProtists" id="Phyra71374">
    <property type="protein sequence ID" value="Phyra71374"/>
    <property type="gene ID" value="Phyra71374"/>
</dbReference>
<dbReference type="eggNOG" id="KOG0018">
    <property type="taxonomic scope" value="Eukaryota"/>
</dbReference>
<dbReference type="Gene3D" id="3.40.50.300">
    <property type="entry name" value="P-loop containing nucleotide triphosphate hydrolases"/>
    <property type="match status" value="1"/>
</dbReference>
<evidence type="ECO:0000256" key="1">
    <source>
        <dbReference type="ARBA" id="ARBA00004123"/>
    </source>
</evidence>
<name>H3G8W0_PHYRM</name>
<reference evidence="9" key="2">
    <citation type="submission" date="2015-06" db="UniProtKB">
        <authorList>
            <consortium name="EnsemblProtists"/>
        </authorList>
    </citation>
    <scope>IDENTIFICATION</scope>
    <source>
        <strain evidence="9">Pr102</strain>
    </source>
</reference>